<sequence length="158" mass="17657">MLVAVQMHRLIVHLTLTLLLPASSPDWLLTPAAAFMLPGCQLINQTVSLEKEGCPICHSVETTICSGHCRTKEPNIKVPLYKMPSFQSPFNVFQQVCTYEHVHYKTFELPDCPPGVDPTITYPVALSCHCGLCDMKKADCTVESLRPDICMNDVLFNY</sequence>
<feature type="signal peptide" evidence="13">
    <location>
        <begin position="1"/>
        <end position="25"/>
    </location>
</feature>
<comment type="subcellular location">
    <subcellularLocation>
        <location evidence="2 12">Secreted</location>
    </subcellularLocation>
</comment>
<evidence type="ECO:0000256" key="6">
    <source>
        <dbReference type="ARBA" id="ARBA00022702"/>
    </source>
</evidence>
<dbReference type="GO" id="GO:0005179">
    <property type="term" value="F:hormone activity"/>
    <property type="evidence" value="ECO:0007669"/>
    <property type="project" value="UniProtKB-KW"/>
</dbReference>
<keyword evidence="5" id="KW-0964">Secreted</keyword>
<keyword evidence="6 12" id="KW-0372">Hormone</keyword>
<dbReference type="CTD" id="3972"/>
<dbReference type="GO" id="GO:0007283">
    <property type="term" value="P:spermatogenesis"/>
    <property type="evidence" value="ECO:0007669"/>
    <property type="project" value="Ensembl"/>
</dbReference>
<keyword evidence="8" id="KW-0325">Glycoprotein</keyword>
<comment type="similarity">
    <text evidence="3 12">Belongs to the glycoprotein hormones subunit beta family.</text>
</comment>
<dbReference type="OrthoDB" id="8453657at2759"/>
<dbReference type="PROSITE" id="PS00261">
    <property type="entry name" value="GLYCO_HORMONE_BETA_1"/>
    <property type="match status" value="1"/>
</dbReference>
<evidence type="ECO:0000256" key="2">
    <source>
        <dbReference type="ARBA" id="ARBA00004613"/>
    </source>
</evidence>
<dbReference type="SMART" id="SM00068">
    <property type="entry name" value="GHB"/>
    <property type="match status" value="1"/>
</dbReference>
<dbReference type="CDD" id="cd00069">
    <property type="entry name" value="GHB_like"/>
    <property type="match status" value="1"/>
</dbReference>
<dbReference type="GO" id="GO:0007186">
    <property type="term" value="P:G protein-coupled receptor signaling pathway"/>
    <property type="evidence" value="ECO:0007669"/>
    <property type="project" value="TreeGrafter"/>
</dbReference>
<dbReference type="Gene3D" id="2.10.90.10">
    <property type="entry name" value="Cystine-knot cytokines"/>
    <property type="match status" value="1"/>
</dbReference>
<dbReference type="InterPro" id="IPR018245">
    <property type="entry name" value="Gonadotropin_bsu_CS"/>
</dbReference>
<name>H9NID3_CYNSE</name>
<comment type="subunit">
    <text evidence="4">Heterodimer of an alpha and a beta chain.</text>
</comment>
<dbReference type="OMA" id="FYIQAKN"/>
<evidence type="ECO:0000256" key="12">
    <source>
        <dbReference type="RuleBase" id="RU004069"/>
    </source>
</evidence>
<evidence type="ECO:0000256" key="1">
    <source>
        <dbReference type="ARBA" id="ARBA00003920"/>
    </source>
</evidence>
<dbReference type="GO" id="GO:0001556">
    <property type="term" value="P:oocyte maturation"/>
    <property type="evidence" value="ECO:0007669"/>
    <property type="project" value="Ensembl"/>
</dbReference>
<dbReference type="EMBL" id="JQ277934">
    <property type="protein sequence ID" value="AFF59207.1"/>
    <property type="molecule type" value="mRNA"/>
</dbReference>
<dbReference type="KEGG" id="csem:103386947"/>
<dbReference type="Ensembl" id="ENSCSET00000002412.1">
    <property type="protein sequence ID" value="ENSCSEP00000002373.1"/>
    <property type="gene ID" value="ENSCSEG00000001582.1"/>
</dbReference>
<dbReference type="Proteomes" id="UP000265120">
    <property type="component" value="Chromosome 12"/>
</dbReference>
<reference evidence="15" key="1">
    <citation type="submission" date="2011-12" db="EMBL/GenBank/DDBJ databases">
        <title>Molecular cloning, characterization and expression analysis of luteinizing hormone beta subunit in the half-smooth tongue-sole, Cynoglossus semilaevis.</title>
        <authorList>
            <person name="Shi B."/>
            <person name="Liu X."/>
            <person name="Xu Y."/>
            <person name="Wang S."/>
        </authorList>
    </citation>
    <scope>NUCLEOTIDE SEQUENCE</scope>
</reference>
<evidence type="ECO:0000256" key="4">
    <source>
        <dbReference type="ARBA" id="ARBA00011870"/>
    </source>
</evidence>
<dbReference type="RefSeq" id="NP_001281133.1">
    <property type="nucleotide sequence ID" value="NM_001294204.1"/>
</dbReference>
<evidence type="ECO:0000256" key="5">
    <source>
        <dbReference type="ARBA" id="ARBA00022525"/>
    </source>
</evidence>
<evidence type="ECO:0000256" key="9">
    <source>
        <dbReference type="ARBA" id="ARBA00069434"/>
    </source>
</evidence>
<dbReference type="Pfam" id="PF00007">
    <property type="entry name" value="Cys_knot"/>
    <property type="match status" value="1"/>
</dbReference>
<evidence type="ECO:0000313" key="17">
    <source>
        <dbReference type="Proteomes" id="UP000265120"/>
    </source>
</evidence>
<evidence type="ECO:0000256" key="11">
    <source>
        <dbReference type="ARBA" id="ARBA00081883"/>
    </source>
</evidence>
<dbReference type="GO" id="GO:0005615">
    <property type="term" value="C:extracellular space"/>
    <property type="evidence" value="ECO:0007669"/>
    <property type="project" value="TreeGrafter"/>
</dbReference>
<dbReference type="AlphaFoldDB" id="H9NID3"/>
<keyword evidence="17" id="KW-1185">Reference proteome</keyword>
<comment type="function">
    <text evidence="1">Involved in gametogenesis and steroidogenesis.</text>
</comment>
<reference evidence="16" key="3">
    <citation type="submission" date="2025-05" db="UniProtKB">
        <authorList>
            <consortium name="Ensembl"/>
        </authorList>
    </citation>
    <scope>IDENTIFICATION</scope>
</reference>
<dbReference type="PANTHER" id="PTHR11515">
    <property type="entry name" value="GLYCOPROTEIN HORMONE BETA CHAIN"/>
    <property type="match status" value="1"/>
</dbReference>
<dbReference type="GO" id="GO:0005737">
    <property type="term" value="C:cytoplasm"/>
    <property type="evidence" value="ECO:0007669"/>
    <property type="project" value="TreeGrafter"/>
</dbReference>
<dbReference type="FunFam" id="2.10.90.10:FF:000007">
    <property type="entry name" value="Luteinizing hormone beta subunit"/>
    <property type="match status" value="1"/>
</dbReference>
<evidence type="ECO:0000256" key="10">
    <source>
        <dbReference type="ARBA" id="ARBA00077521"/>
    </source>
</evidence>
<dbReference type="SUPFAM" id="SSF57501">
    <property type="entry name" value="Cystine-knot cytokines"/>
    <property type="match status" value="1"/>
</dbReference>
<dbReference type="InterPro" id="IPR006208">
    <property type="entry name" value="Glyco_hormone_CN"/>
</dbReference>
<feature type="domain" description="Glycoprotein hormone subunit beta" evidence="14">
    <location>
        <begin position="38"/>
        <end position="150"/>
    </location>
</feature>
<dbReference type="PANTHER" id="PTHR11515:SF11">
    <property type="entry name" value="LUTROPIN SUBUNIT BETA"/>
    <property type="match status" value="1"/>
</dbReference>
<dbReference type="InterPro" id="IPR001545">
    <property type="entry name" value="Gonadotropin_bsu"/>
</dbReference>
<reference evidence="16 17" key="2">
    <citation type="journal article" date="2014" name="Nat. Genet.">
        <title>Whole-genome sequence of a flatfish provides insights into ZW sex chromosome evolution and adaptation to a benthic lifestyle.</title>
        <authorList>
            <person name="Chen S."/>
            <person name="Zhang G."/>
            <person name="Shao C."/>
            <person name="Huang Q."/>
            <person name="Liu G."/>
            <person name="Zhang P."/>
            <person name="Song W."/>
            <person name="An N."/>
            <person name="Chalopin D."/>
            <person name="Volff J.N."/>
            <person name="Hong Y."/>
            <person name="Li Q."/>
            <person name="Sha Z."/>
            <person name="Zhou H."/>
            <person name="Xie M."/>
            <person name="Yu Q."/>
            <person name="Liu Y."/>
            <person name="Xiang H."/>
            <person name="Wang N."/>
            <person name="Wu K."/>
            <person name="Yang C."/>
            <person name="Zhou Q."/>
            <person name="Liao X."/>
            <person name="Yang L."/>
            <person name="Hu Q."/>
            <person name="Zhang J."/>
            <person name="Meng L."/>
            <person name="Jin L."/>
            <person name="Tian Y."/>
            <person name="Lian J."/>
            <person name="Yang J."/>
            <person name="Miao G."/>
            <person name="Liu S."/>
            <person name="Liang Z."/>
            <person name="Yan F."/>
            <person name="Li Y."/>
            <person name="Sun B."/>
            <person name="Zhang H."/>
            <person name="Zhang J."/>
            <person name="Zhu Y."/>
            <person name="Du M."/>
            <person name="Zhao Y."/>
            <person name="Schartl M."/>
            <person name="Tang Q."/>
            <person name="Wang J."/>
        </authorList>
    </citation>
    <scope>NUCLEOTIDE SEQUENCE</scope>
</reference>
<keyword evidence="7" id="KW-1015">Disulfide bond</keyword>
<protein>
    <recommendedName>
        <fullName evidence="9">Gonadotropin subunit beta-2</fullName>
    </recommendedName>
    <alternativeName>
        <fullName evidence="10">GTH-II-beta</fullName>
    </alternativeName>
    <alternativeName>
        <fullName evidence="11">Gonadotropin beta-II chain</fullName>
    </alternativeName>
</protein>
<evidence type="ECO:0000256" key="3">
    <source>
        <dbReference type="ARBA" id="ARBA00006552"/>
    </source>
</evidence>
<evidence type="ECO:0000313" key="15">
    <source>
        <dbReference type="EMBL" id="AFF59207.1"/>
    </source>
</evidence>
<dbReference type="GO" id="GO:0030728">
    <property type="term" value="P:ovulation"/>
    <property type="evidence" value="ECO:0007669"/>
    <property type="project" value="Ensembl"/>
</dbReference>
<dbReference type="STRING" id="244447.ENSCSEP00000002373"/>
<keyword evidence="13" id="KW-0732">Signal</keyword>
<organism evidence="15">
    <name type="scientific">Cynoglossus semilaevis</name>
    <name type="common">Tongue sole</name>
    <dbReference type="NCBI Taxonomy" id="244447"/>
    <lineage>
        <taxon>Eukaryota</taxon>
        <taxon>Metazoa</taxon>
        <taxon>Chordata</taxon>
        <taxon>Craniata</taxon>
        <taxon>Vertebrata</taxon>
        <taxon>Euteleostomi</taxon>
        <taxon>Actinopterygii</taxon>
        <taxon>Neopterygii</taxon>
        <taxon>Teleostei</taxon>
        <taxon>Neoteleostei</taxon>
        <taxon>Acanthomorphata</taxon>
        <taxon>Carangaria</taxon>
        <taxon>Pleuronectiformes</taxon>
        <taxon>Pleuronectoidei</taxon>
        <taxon>Cynoglossidae</taxon>
        <taxon>Cynoglossinae</taxon>
        <taxon>Cynoglossus</taxon>
    </lineage>
</organism>
<dbReference type="GO" id="GO:0008585">
    <property type="term" value="P:female gonad development"/>
    <property type="evidence" value="ECO:0007669"/>
    <property type="project" value="Ensembl"/>
</dbReference>
<accession>H9NID3</accession>
<evidence type="ECO:0000313" key="16">
    <source>
        <dbReference type="Ensembl" id="ENSCSEP00000002373.1"/>
    </source>
</evidence>
<evidence type="ECO:0000256" key="8">
    <source>
        <dbReference type="ARBA" id="ARBA00023180"/>
    </source>
</evidence>
<dbReference type="PROSITE" id="PS00689">
    <property type="entry name" value="GLYCO_HORMONE_BETA_2"/>
    <property type="match status" value="1"/>
</dbReference>
<dbReference type="GO" id="GO:0010817">
    <property type="term" value="P:regulation of hormone levels"/>
    <property type="evidence" value="ECO:0007669"/>
    <property type="project" value="UniProtKB-ARBA"/>
</dbReference>
<dbReference type="GO" id="GO:0007530">
    <property type="term" value="P:sex determination"/>
    <property type="evidence" value="ECO:0007669"/>
    <property type="project" value="Ensembl"/>
</dbReference>
<evidence type="ECO:0000256" key="13">
    <source>
        <dbReference type="SAM" id="SignalP"/>
    </source>
</evidence>
<dbReference type="GeneID" id="103386947"/>
<dbReference type="InterPro" id="IPR029034">
    <property type="entry name" value="Cystine-knot_cytokine"/>
</dbReference>
<proteinExistence type="evidence at transcript level"/>
<evidence type="ECO:0000256" key="7">
    <source>
        <dbReference type="ARBA" id="ARBA00023157"/>
    </source>
</evidence>
<feature type="chain" id="PRO_5044734495" description="Gonadotropin subunit beta-2" evidence="13">
    <location>
        <begin position="26"/>
        <end position="158"/>
    </location>
</feature>
<dbReference type="GeneTree" id="ENSGT00940000161285"/>
<evidence type="ECO:0000259" key="14">
    <source>
        <dbReference type="Pfam" id="PF00007"/>
    </source>
</evidence>